<comment type="cofactor">
    <cofactor evidence="2 8">
        <name>NAD(+)</name>
        <dbReference type="ChEBI" id="CHEBI:57540"/>
    </cofactor>
</comment>
<dbReference type="InterPro" id="IPR036291">
    <property type="entry name" value="NAD(P)-bd_dom_sf"/>
</dbReference>
<comment type="caution">
    <text evidence="10">The sequence shown here is derived from an EMBL/GenBank/DDBJ whole genome shotgun (WGS) entry which is preliminary data.</text>
</comment>
<dbReference type="Gene3D" id="3.90.25.10">
    <property type="entry name" value="UDP-galactose 4-epimerase, domain 1"/>
    <property type="match status" value="1"/>
</dbReference>
<dbReference type="RefSeq" id="WP_182661364.1">
    <property type="nucleotide sequence ID" value="NZ_VKHS01000090.1"/>
</dbReference>
<keyword evidence="11" id="KW-1185">Reference proteome</keyword>
<evidence type="ECO:0000256" key="6">
    <source>
        <dbReference type="ARBA" id="ARBA00023027"/>
    </source>
</evidence>
<evidence type="ECO:0000313" key="11">
    <source>
        <dbReference type="Proteomes" id="UP000530234"/>
    </source>
</evidence>
<dbReference type="Proteomes" id="UP000530234">
    <property type="component" value="Unassembled WGS sequence"/>
</dbReference>
<comment type="similarity">
    <text evidence="3 8">Belongs to the NAD(P)-dependent epimerase/dehydratase family. dTDP-glucose dehydratase subfamily.</text>
</comment>
<evidence type="ECO:0000313" key="10">
    <source>
        <dbReference type="EMBL" id="MBB0229154.1"/>
    </source>
</evidence>
<proteinExistence type="inferred from homology"/>
<evidence type="ECO:0000256" key="3">
    <source>
        <dbReference type="ARBA" id="ARBA00008178"/>
    </source>
</evidence>
<sequence length="341" mass="37736">MTTRILVTGGAGFIGSHYVRTLLTPRSDLCVTVLDRLTYAGNPTNLDPVRSHPGFHFVPGDICDPHTVDHLVGDVDEIVHFAAESHVDRSIADGREFVRTNVLGTQILLDAAVRHGIRRFVHVSTDEVYGSIAHGSWPEDHPLCPSSPYSASKAAGDLLALGYRTTHGLDVRVTRCCNNFGPRQYPEKIIPLFVTRLLNGQGIPLYGTGDNTREWLHVDDHVAALELVRTAGRAGEIYNIGSGVELTNRQLTALLLEHCGADWDSVEPVGDRPGHDRRYSVDTAKIRRELGWVPRRDFRSALAETVDWYRRNENWWPVGAIPRPPAPATRPRAGVTGTVDR</sequence>
<evidence type="ECO:0000256" key="1">
    <source>
        <dbReference type="ARBA" id="ARBA00001539"/>
    </source>
</evidence>
<reference evidence="11" key="1">
    <citation type="submission" date="2019-10" db="EMBL/GenBank/DDBJ databases">
        <title>Streptomyces sp. nov., a novel actinobacterium isolated from alkaline environment.</title>
        <authorList>
            <person name="Golinska P."/>
        </authorList>
    </citation>
    <scope>NUCLEOTIDE SEQUENCE [LARGE SCALE GENOMIC DNA]</scope>
    <source>
        <strain evidence="11">DSM 42108</strain>
    </source>
</reference>
<dbReference type="EMBL" id="VKHS01000090">
    <property type="protein sequence ID" value="MBB0229154.1"/>
    <property type="molecule type" value="Genomic_DNA"/>
</dbReference>
<organism evidence="10 11">
    <name type="scientific">Streptomyces calidiresistens</name>
    <dbReference type="NCBI Taxonomy" id="1485586"/>
    <lineage>
        <taxon>Bacteria</taxon>
        <taxon>Bacillati</taxon>
        <taxon>Actinomycetota</taxon>
        <taxon>Actinomycetes</taxon>
        <taxon>Kitasatosporales</taxon>
        <taxon>Streptomycetaceae</taxon>
        <taxon>Streptomyces</taxon>
    </lineage>
</organism>
<evidence type="ECO:0000256" key="4">
    <source>
        <dbReference type="ARBA" id="ARBA00011990"/>
    </source>
</evidence>
<keyword evidence="7 8" id="KW-0456">Lyase</keyword>
<dbReference type="FunFam" id="3.40.50.720:FF:000304">
    <property type="entry name" value="UDP-glucose 4,6-dehydratase"/>
    <property type="match status" value="1"/>
</dbReference>
<evidence type="ECO:0000256" key="7">
    <source>
        <dbReference type="ARBA" id="ARBA00023239"/>
    </source>
</evidence>
<dbReference type="InterPro" id="IPR005888">
    <property type="entry name" value="dTDP_Gluc_deHydtase"/>
</dbReference>
<dbReference type="CDD" id="cd05246">
    <property type="entry name" value="dTDP_GD_SDR_e"/>
    <property type="match status" value="1"/>
</dbReference>
<dbReference type="AlphaFoldDB" id="A0A7W3T1B8"/>
<dbReference type="Pfam" id="PF16363">
    <property type="entry name" value="GDP_Man_Dehyd"/>
    <property type="match status" value="1"/>
</dbReference>
<accession>A0A7W3T1B8</accession>
<comment type="catalytic activity">
    <reaction evidence="1 8">
        <text>dTDP-alpha-D-glucose = dTDP-4-dehydro-6-deoxy-alpha-D-glucose + H2O</text>
        <dbReference type="Rhea" id="RHEA:17221"/>
        <dbReference type="ChEBI" id="CHEBI:15377"/>
        <dbReference type="ChEBI" id="CHEBI:57477"/>
        <dbReference type="ChEBI" id="CHEBI:57649"/>
        <dbReference type="EC" id="4.2.1.46"/>
    </reaction>
</comment>
<protein>
    <recommendedName>
        <fullName evidence="5 8">dTDP-glucose 4,6-dehydratase</fullName>
        <ecNumber evidence="4 8">4.2.1.46</ecNumber>
    </recommendedName>
</protein>
<dbReference type="GO" id="GO:0009225">
    <property type="term" value="P:nucleotide-sugar metabolic process"/>
    <property type="evidence" value="ECO:0007669"/>
    <property type="project" value="InterPro"/>
</dbReference>
<name>A0A7W3T1B8_9ACTN</name>
<evidence type="ECO:0000256" key="5">
    <source>
        <dbReference type="ARBA" id="ARBA00016977"/>
    </source>
</evidence>
<dbReference type="EC" id="4.2.1.46" evidence="4 8"/>
<dbReference type="SUPFAM" id="SSF51735">
    <property type="entry name" value="NAD(P)-binding Rossmann-fold domains"/>
    <property type="match status" value="1"/>
</dbReference>
<dbReference type="NCBIfam" id="TIGR01181">
    <property type="entry name" value="dTDP_gluc_dehyt"/>
    <property type="match status" value="1"/>
</dbReference>
<dbReference type="GO" id="GO:0008460">
    <property type="term" value="F:dTDP-glucose 4,6-dehydratase activity"/>
    <property type="evidence" value="ECO:0007669"/>
    <property type="project" value="UniProtKB-EC"/>
</dbReference>
<dbReference type="Gene3D" id="3.40.50.720">
    <property type="entry name" value="NAD(P)-binding Rossmann-like Domain"/>
    <property type="match status" value="1"/>
</dbReference>
<dbReference type="PANTHER" id="PTHR43000">
    <property type="entry name" value="DTDP-D-GLUCOSE 4,6-DEHYDRATASE-RELATED"/>
    <property type="match status" value="1"/>
</dbReference>
<evidence type="ECO:0000259" key="9">
    <source>
        <dbReference type="Pfam" id="PF16363"/>
    </source>
</evidence>
<dbReference type="InterPro" id="IPR016040">
    <property type="entry name" value="NAD(P)-bd_dom"/>
</dbReference>
<gene>
    <name evidence="10" type="primary">rfbB</name>
    <name evidence="10" type="ORF">FOE67_06415</name>
</gene>
<keyword evidence="6" id="KW-0520">NAD</keyword>
<evidence type="ECO:0000256" key="8">
    <source>
        <dbReference type="RuleBase" id="RU004473"/>
    </source>
</evidence>
<evidence type="ECO:0000256" key="2">
    <source>
        <dbReference type="ARBA" id="ARBA00001911"/>
    </source>
</evidence>
<feature type="domain" description="NAD(P)-binding" evidence="9">
    <location>
        <begin position="6"/>
        <end position="304"/>
    </location>
</feature>